<dbReference type="RefSeq" id="WP_102647699.1">
    <property type="nucleotide sequence ID" value="NZ_PNYA01000023.1"/>
</dbReference>
<dbReference type="Pfam" id="PF17201">
    <property type="entry name" value="Cache_3-Cache_2"/>
    <property type="match status" value="1"/>
</dbReference>
<keyword evidence="5" id="KW-0812">Transmembrane</keyword>
<dbReference type="SMART" id="SM00304">
    <property type="entry name" value="HAMP"/>
    <property type="match status" value="1"/>
</dbReference>
<comment type="similarity">
    <text evidence="3">Belongs to the methyl-accepting chemotaxis (MCP) protein family.</text>
</comment>
<dbReference type="InterPro" id="IPR004089">
    <property type="entry name" value="MCPsignal_dom"/>
</dbReference>
<keyword evidence="5" id="KW-1133">Transmembrane helix</keyword>
<feature type="transmembrane region" description="Helical" evidence="5">
    <location>
        <begin position="327"/>
        <end position="346"/>
    </location>
</feature>
<evidence type="ECO:0000313" key="9">
    <source>
        <dbReference type="Proteomes" id="UP000235616"/>
    </source>
</evidence>
<evidence type="ECO:0000256" key="1">
    <source>
        <dbReference type="ARBA" id="ARBA00004370"/>
    </source>
</evidence>
<comment type="subcellular location">
    <subcellularLocation>
        <location evidence="1">Membrane</location>
    </subcellularLocation>
</comment>
<feature type="domain" description="Methyl-accepting transducer" evidence="6">
    <location>
        <begin position="414"/>
        <end position="643"/>
    </location>
</feature>
<evidence type="ECO:0000259" key="7">
    <source>
        <dbReference type="PROSITE" id="PS50885"/>
    </source>
</evidence>
<dbReference type="EMBL" id="PNYA01000023">
    <property type="protein sequence ID" value="PMS16652.1"/>
    <property type="molecule type" value="Genomic_DNA"/>
</dbReference>
<protein>
    <submittedName>
        <fullName evidence="8">Methyl-accepting chemotaxis protein</fullName>
    </submittedName>
</protein>
<evidence type="ECO:0000256" key="3">
    <source>
        <dbReference type="ARBA" id="ARBA00029447"/>
    </source>
</evidence>
<dbReference type="SUPFAM" id="SSF103190">
    <property type="entry name" value="Sensory domain-like"/>
    <property type="match status" value="1"/>
</dbReference>
<keyword evidence="2" id="KW-0488">Methylation</keyword>
<dbReference type="PANTHER" id="PTHR43531">
    <property type="entry name" value="PROTEIN ICFG"/>
    <property type="match status" value="1"/>
</dbReference>
<evidence type="ECO:0000259" key="6">
    <source>
        <dbReference type="PROSITE" id="PS50111"/>
    </source>
</evidence>
<dbReference type="InterPro" id="IPR033462">
    <property type="entry name" value="Cache_3-Cache_2"/>
</dbReference>
<dbReference type="Gene3D" id="3.30.450.20">
    <property type="entry name" value="PAS domain"/>
    <property type="match status" value="1"/>
</dbReference>
<evidence type="ECO:0000256" key="5">
    <source>
        <dbReference type="SAM" id="Phobius"/>
    </source>
</evidence>
<dbReference type="GO" id="GO:0006935">
    <property type="term" value="P:chemotaxis"/>
    <property type="evidence" value="ECO:0007669"/>
    <property type="project" value="TreeGrafter"/>
</dbReference>
<evidence type="ECO:0000313" key="8">
    <source>
        <dbReference type="EMBL" id="PMS16652.1"/>
    </source>
</evidence>
<dbReference type="PROSITE" id="PS50885">
    <property type="entry name" value="HAMP"/>
    <property type="match status" value="1"/>
</dbReference>
<accession>A0A2N7VHN6</accession>
<dbReference type="InterPro" id="IPR003660">
    <property type="entry name" value="HAMP_dom"/>
</dbReference>
<organism evidence="8 9">
    <name type="scientific">Trinickia dabaoshanensis</name>
    <dbReference type="NCBI Taxonomy" id="564714"/>
    <lineage>
        <taxon>Bacteria</taxon>
        <taxon>Pseudomonadati</taxon>
        <taxon>Pseudomonadota</taxon>
        <taxon>Betaproteobacteria</taxon>
        <taxon>Burkholderiales</taxon>
        <taxon>Burkholderiaceae</taxon>
        <taxon>Trinickia</taxon>
    </lineage>
</organism>
<dbReference type="InterPro" id="IPR051310">
    <property type="entry name" value="MCP_chemotaxis"/>
</dbReference>
<keyword evidence="9" id="KW-1185">Reference proteome</keyword>
<dbReference type="InterPro" id="IPR029151">
    <property type="entry name" value="Sensor-like_sf"/>
</dbReference>
<sequence>MTLARQRGLSIGARLVAFSCVLVALIFIAFSWALTQAAGAQVREQVMKRIDEKNRSIAQTIAVIDHALSSEVGRTMTLFESFLPGGFSLDDTNKVDINGTATPTFKAGEHVLNLDFSAPDQFLERSGAIATVFARNGDDFVRVTTSLKKQDGSRAIGTLLDRKGPAYGPVMAGHTYTGLAKLFGKRYITQYKSVSDASGRVIGALFVGVDVDEQIQALEDRIRADKVGESGYYFVVDASSGAGRGKFVVQPRAVGEHFDDKNGPYSQMLDAKEGRIEYRSADATLGETDARNKTVSFLTVPEWQWLIGGIAIDDEVMSEVTSIRNRFAVIALVLLAVFGLVFLIVVRRLVSRPLDDVAAAAGRLAAGDLSVRLGAGSRSRGHARRREDEIGRLVGAVDGVGEGLARIVAQVRQACAGVSMGTARISTSSGDIAARIATQAASVEQTAASMEEITTTVQQNADHAARASNVVDAAAVAAAGGGEAVERVVSTMGTINSSSQRIADITSVIEGIAFQTNILALNAAVEAARAGEHGKGFAVVAAEVRALAQRSAAAAKEIDAVIAESTTMVQGGYRVAGEASEAMRGITARVNEVRSIIAEIAVASRQQSVGIEQVGIAIAQIGEATQQNAALVEAAADVARALETHAADLDGAVATFKLSA</sequence>
<dbReference type="AlphaFoldDB" id="A0A2N7VHN6"/>
<dbReference type="SUPFAM" id="SSF58104">
    <property type="entry name" value="Methyl-accepting chemotaxis protein (MCP) signaling domain"/>
    <property type="match status" value="1"/>
</dbReference>
<dbReference type="SMART" id="SM00283">
    <property type="entry name" value="MA"/>
    <property type="match status" value="1"/>
</dbReference>
<evidence type="ECO:0000256" key="2">
    <source>
        <dbReference type="ARBA" id="ARBA00022481"/>
    </source>
</evidence>
<reference evidence="8 9" key="1">
    <citation type="submission" date="2018-01" db="EMBL/GenBank/DDBJ databases">
        <title>Whole genome analyses suggest that Burkholderia sensu lato contains two further novel genera in the rhizoxinica-symbiotica group Mycetohabitans gen. nov., and Trinickia gen. nov.: implications for the evolution of diazotrophy and nodulation in the Burkholderiaceae.</title>
        <authorList>
            <person name="Estrada-de los Santos P."/>
            <person name="Palmer M."/>
            <person name="Chavez-Ramirez B."/>
            <person name="Beukes C."/>
            <person name="Steenkamp E.T."/>
            <person name="Hirsch A.M."/>
            <person name="Manyaka P."/>
            <person name="Maluk M."/>
            <person name="Lafos M."/>
            <person name="Crook M."/>
            <person name="Gross E."/>
            <person name="Simon M.F."/>
            <person name="Bueno dos Reis Junior F."/>
            <person name="Poole P.S."/>
            <person name="Venter S.N."/>
            <person name="James E.K."/>
        </authorList>
    </citation>
    <scope>NUCLEOTIDE SEQUENCE [LARGE SCALE GENOMIC DNA]</scope>
    <source>
        <strain evidence="8 9">GIMN1.004</strain>
    </source>
</reference>
<dbReference type="Gene3D" id="1.10.287.950">
    <property type="entry name" value="Methyl-accepting chemotaxis protein"/>
    <property type="match status" value="1"/>
</dbReference>
<dbReference type="OrthoDB" id="9763018at2"/>
<gene>
    <name evidence="8" type="ORF">C0Z18_22705</name>
</gene>
<dbReference type="PROSITE" id="PS50111">
    <property type="entry name" value="CHEMOTAXIS_TRANSDUC_2"/>
    <property type="match status" value="1"/>
</dbReference>
<keyword evidence="5" id="KW-0472">Membrane</keyword>
<keyword evidence="4" id="KW-0807">Transducer</keyword>
<dbReference type="Proteomes" id="UP000235616">
    <property type="component" value="Unassembled WGS sequence"/>
</dbReference>
<dbReference type="GO" id="GO:0007165">
    <property type="term" value="P:signal transduction"/>
    <property type="evidence" value="ECO:0007669"/>
    <property type="project" value="UniProtKB-KW"/>
</dbReference>
<evidence type="ECO:0000256" key="4">
    <source>
        <dbReference type="PROSITE-ProRule" id="PRU00284"/>
    </source>
</evidence>
<dbReference type="CDD" id="cd11386">
    <property type="entry name" value="MCP_signal"/>
    <property type="match status" value="1"/>
</dbReference>
<proteinExistence type="inferred from homology"/>
<dbReference type="Pfam" id="PF00015">
    <property type="entry name" value="MCPsignal"/>
    <property type="match status" value="1"/>
</dbReference>
<dbReference type="GO" id="GO:0004888">
    <property type="term" value="F:transmembrane signaling receptor activity"/>
    <property type="evidence" value="ECO:0007669"/>
    <property type="project" value="TreeGrafter"/>
</dbReference>
<feature type="domain" description="HAMP" evidence="7">
    <location>
        <begin position="348"/>
        <end position="409"/>
    </location>
</feature>
<dbReference type="PANTHER" id="PTHR43531:SF14">
    <property type="entry name" value="METHYL-ACCEPTING CHEMOTAXIS PROTEIN I-RELATED"/>
    <property type="match status" value="1"/>
</dbReference>
<dbReference type="GO" id="GO:0005886">
    <property type="term" value="C:plasma membrane"/>
    <property type="evidence" value="ECO:0007669"/>
    <property type="project" value="TreeGrafter"/>
</dbReference>
<name>A0A2N7VHN6_9BURK</name>
<comment type="caution">
    <text evidence="8">The sequence shown here is derived from an EMBL/GenBank/DDBJ whole genome shotgun (WGS) entry which is preliminary data.</text>
</comment>
<dbReference type="FunFam" id="1.10.287.950:FF:000001">
    <property type="entry name" value="Methyl-accepting chemotaxis sensory transducer"/>
    <property type="match status" value="1"/>
</dbReference>